<organism evidence="2 3">
    <name type="scientific">Amycolatopsis tucumanensis</name>
    <dbReference type="NCBI Taxonomy" id="401106"/>
    <lineage>
        <taxon>Bacteria</taxon>
        <taxon>Bacillati</taxon>
        <taxon>Actinomycetota</taxon>
        <taxon>Actinomycetes</taxon>
        <taxon>Pseudonocardiales</taxon>
        <taxon>Pseudonocardiaceae</taxon>
        <taxon>Amycolatopsis</taxon>
    </lineage>
</organism>
<accession>A0ABP7HL96</accession>
<feature type="coiled-coil region" evidence="1">
    <location>
        <begin position="97"/>
        <end position="124"/>
    </location>
</feature>
<comment type="caution">
    <text evidence="2">The sequence shown here is derived from an EMBL/GenBank/DDBJ whole genome shotgun (WGS) entry which is preliminary data.</text>
</comment>
<sequence length="294" mass="33373">MKAYRPELSWQHAESGLVLRSGDRRIDVPAALATHLAAAIDDPRDPAEDLLIADDLLRRRANSLRACARRLTSEISTCGDRVSDLARQWIEHRWRGRRKVRHQLADAKAEFRRLLAEAEHTSDELHRTSGLIDAVRRLVLDLDHDEGLLGDAARGWRRPTTQPAWVTTFNSEEEFLAADPRRATRAVWGGTIADAEYFGDGWRRDDDEPLPELEPPALTGPWQLNYLPRTGEIYALRRCDHLPEQVWLLADHADDPSRTRSLLSSLGNRRREPNSLLLVATTVHTAFCPAGRRD</sequence>
<dbReference type="Proteomes" id="UP001501624">
    <property type="component" value="Unassembled WGS sequence"/>
</dbReference>
<proteinExistence type="predicted"/>
<evidence type="ECO:0000313" key="3">
    <source>
        <dbReference type="Proteomes" id="UP001501624"/>
    </source>
</evidence>
<gene>
    <name evidence="2" type="ORF">GCM10022380_05270</name>
</gene>
<reference evidence="3" key="1">
    <citation type="journal article" date="2019" name="Int. J. Syst. Evol. Microbiol.">
        <title>The Global Catalogue of Microorganisms (GCM) 10K type strain sequencing project: providing services to taxonomists for standard genome sequencing and annotation.</title>
        <authorList>
            <consortium name="The Broad Institute Genomics Platform"/>
            <consortium name="The Broad Institute Genome Sequencing Center for Infectious Disease"/>
            <person name="Wu L."/>
            <person name="Ma J."/>
        </authorList>
    </citation>
    <scope>NUCLEOTIDE SEQUENCE [LARGE SCALE GENOMIC DNA]</scope>
    <source>
        <strain evidence="3">JCM 17017</strain>
    </source>
</reference>
<dbReference type="EMBL" id="BAABCM010000001">
    <property type="protein sequence ID" value="GAA3791610.1"/>
    <property type="molecule type" value="Genomic_DNA"/>
</dbReference>
<protein>
    <submittedName>
        <fullName evidence="2">Uncharacterized protein</fullName>
    </submittedName>
</protein>
<keyword evidence="3" id="KW-1185">Reference proteome</keyword>
<evidence type="ECO:0000256" key="1">
    <source>
        <dbReference type="SAM" id="Coils"/>
    </source>
</evidence>
<name>A0ABP7HL96_9PSEU</name>
<keyword evidence="1" id="KW-0175">Coiled coil</keyword>
<evidence type="ECO:0000313" key="2">
    <source>
        <dbReference type="EMBL" id="GAA3791610.1"/>
    </source>
</evidence>